<dbReference type="PANTHER" id="PTHR43731">
    <property type="entry name" value="RHOMBOID PROTEASE"/>
    <property type="match status" value="1"/>
</dbReference>
<dbReference type="InterPro" id="IPR035952">
    <property type="entry name" value="Rhomboid-like_sf"/>
</dbReference>
<accession>A0A1L7CQ44</accession>
<dbReference type="Gene3D" id="1.20.1540.10">
    <property type="entry name" value="Rhomboid-like"/>
    <property type="match status" value="1"/>
</dbReference>
<dbReference type="EMBL" id="CP009247">
    <property type="protein sequence ID" value="APT87972.1"/>
    <property type="molecule type" value="Genomic_DNA"/>
</dbReference>
<dbReference type="InterPro" id="IPR022764">
    <property type="entry name" value="Peptidase_S54_rhomboid_dom"/>
</dbReference>
<keyword evidence="4" id="KW-0378">Hydrolase</keyword>
<evidence type="ECO:0000256" key="5">
    <source>
        <dbReference type="ARBA" id="ARBA00022989"/>
    </source>
</evidence>
<reference evidence="9 10" key="1">
    <citation type="submission" date="2014-08" db="EMBL/GenBank/DDBJ databases">
        <title>Complete genome sequence of Corynebacterium frankenforstense ST18(T) (=DSM 45800(T)), isolated from raw cow milk.</title>
        <authorList>
            <person name="Ruckert C."/>
            <person name="Albersmeier A."/>
            <person name="Winkler A."/>
            <person name="Lipski A."/>
            <person name="Kalinowski J."/>
        </authorList>
    </citation>
    <scope>NUCLEOTIDE SEQUENCE [LARGE SCALE GENOMIC DNA]</scope>
    <source>
        <strain evidence="9 10">ST18</strain>
    </source>
</reference>
<dbReference type="GO" id="GO:0016020">
    <property type="term" value="C:membrane"/>
    <property type="evidence" value="ECO:0007669"/>
    <property type="project" value="UniProtKB-SubCell"/>
</dbReference>
<evidence type="ECO:0000256" key="7">
    <source>
        <dbReference type="SAM" id="Phobius"/>
    </source>
</evidence>
<evidence type="ECO:0000256" key="4">
    <source>
        <dbReference type="ARBA" id="ARBA00022801"/>
    </source>
</evidence>
<keyword evidence="3 7" id="KW-0812">Transmembrane</keyword>
<evidence type="ECO:0000313" key="10">
    <source>
        <dbReference type="Proteomes" id="UP000185434"/>
    </source>
</evidence>
<keyword evidence="6 7" id="KW-0472">Membrane</keyword>
<evidence type="ECO:0000256" key="2">
    <source>
        <dbReference type="ARBA" id="ARBA00009045"/>
    </source>
</evidence>
<comment type="subcellular location">
    <subcellularLocation>
        <location evidence="1">Membrane</location>
        <topology evidence="1">Multi-pass membrane protein</topology>
    </subcellularLocation>
</comment>
<dbReference type="KEGG" id="cfk:CFRA_00135"/>
<dbReference type="STRING" id="1437875.CFRA_00135"/>
<feature type="transmembrane region" description="Helical" evidence="7">
    <location>
        <begin position="170"/>
        <end position="189"/>
    </location>
</feature>
<dbReference type="Pfam" id="PF01694">
    <property type="entry name" value="Rhomboid"/>
    <property type="match status" value="1"/>
</dbReference>
<keyword evidence="5 7" id="KW-1133">Transmembrane helix</keyword>
<name>A0A1L7CQ44_9CORY</name>
<evidence type="ECO:0000256" key="1">
    <source>
        <dbReference type="ARBA" id="ARBA00004141"/>
    </source>
</evidence>
<dbReference type="SUPFAM" id="SSF144091">
    <property type="entry name" value="Rhomboid-like"/>
    <property type="match status" value="1"/>
</dbReference>
<dbReference type="Proteomes" id="UP000185434">
    <property type="component" value="Chromosome"/>
</dbReference>
<feature type="transmembrane region" description="Helical" evidence="7">
    <location>
        <begin position="196"/>
        <end position="215"/>
    </location>
</feature>
<comment type="similarity">
    <text evidence="2">Belongs to the peptidase S54 family.</text>
</comment>
<dbReference type="GO" id="GO:0004252">
    <property type="term" value="F:serine-type endopeptidase activity"/>
    <property type="evidence" value="ECO:0007669"/>
    <property type="project" value="InterPro"/>
</dbReference>
<evidence type="ECO:0000313" key="9">
    <source>
        <dbReference type="EMBL" id="APT87972.1"/>
    </source>
</evidence>
<sequence length="219" mass="22522">MDIVRRWFRDVPVTTGITAAMLAVWLVCAFQARSITATGGAPLARAWMLWGPEFLSGLGPLRALGFMFVHMDASHVVLNGLMTLFIGREIERAYGSGVFAAAWLVSGLGSALAVLMLDPLAPTGGASGAVYGLMAVLVGLAAKNKADLRAPLALVGVNIVYTLIAANVSLWGHLGGLAAGAVVALLLAARRPGVRRAGLVTALVAVVAALAGYVITGGY</sequence>
<feature type="transmembrane region" description="Helical" evidence="7">
    <location>
        <begin position="123"/>
        <end position="141"/>
    </location>
</feature>
<organism evidence="9 10">
    <name type="scientific">Corynebacterium frankenforstense DSM 45800</name>
    <dbReference type="NCBI Taxonomy" id="1437875"/>
    <lineage>
        <taxon>Bacteria</taxon>
        <taxon>Bacillati</taxon>
        <taxon>Actinomycetota</taxon>
        <taxon>Actinomycetes</taxon>
        <taxon>Mycobacteriales</taxon>
        <taxon>Corynebacteriaceae</taxon>
        <taxon>Corynebacterium</taxon>
    </lineage>
</organism>
<feature type="transmembrane region" description="Helical" evidence="7">
    <location>
        <begin position="64"/>
        <end position="86"/>
    </location>
</feature>
<gene>
    <name evidence="9" type="ORF">CFRA_00135</name>
</gene>
<keyword evidence="10" id="KW-1185">Reference proteome</keyword>
<evidence type="ECO:0000259" key="8">
    <source>
        <dbReference type="Pfam" id="PF01694"/>
    </source>
</evidence>
<evidence type="ECO:0000256" key="3">
    <source>
        <dbReference type="ARBA" id="ARBA00022692"/>
    </source>
</evidence>
<dbReference type="AlphaFoldDB" id="A0A1L7CQ44"/>
<dbReference type="InterPro" id="IPR050925">
    <property type="entry name" value="Rhomboid_protease_S54"/>
</dbReference>
<feature type="transmembrane region" description="Helical" evidence="7">
    <location>
        <begin position="98"/>
        <end position="117"/>
    </location>
</feature>
<feature type="transmembrane region" description="Helical" evidence="7">
    <location>
        <begin position="148"/>
        <end position="164"/>
    </location>
</feature>
<feature type="domain" description="Peptidase S54 rhomboid" evidence="8">
    <location>
        <begin position="62"/>
        <end position="188"/>
    </location>
</feature>
<protein>
    <recommendedName>
        <fullName evidence="8">Peptidase S54 rhomboid domain-containing protein</fullName>
    </recommendedName>
</protein>
<proteinExistence type="inferred from homology"/>
<evidence type="ECO:0000256" key="6">
    <source>
        <dbReference type="ARBA" id="ARBA00023136"/>
    </source>
</evidence>
<dbReference type="PANTHER" id="PTHR43731:SF14">
    <property type="entry name" value="PRESENILIN-ASSOCIATED RHOMBOID-LIKE PROTEIN, MITOCHONDRIAL"/>
    <property type="match status" value="1"/>
</dbReference>